<feature type="region of interest" description="Disordered" evidence="1">
    <location>
        <begin position="475"/>
        <end position="717"/>
    </location>
</feature>
<feature type="compositionally biased region" description="Polar residues" evidence="1">
    <location>
        <begin position="548"/>
        <end position="561"/>
    </location>
</feature>
<feature type="region of interest" description="Disordered" evidence="1">
    <location>
        <begin position="376"/>
        <end position="451"/>
    </location>
</feature>
<feature type="compositionally biased region" description="Low complexity" evidence="1">
    <location>
        <begin position="378"/>
        <end position="394"/>
    </location>
</feature>
<accession>A0AAE0MAZ3</accession>
<evidence type="ECO:0000313" key="3">
    <source>
        <dbReference type="Proteomes" id="UP001283341"/>
    </source>
</evidence>
<feature type="compositionally biased region" description="Low complexity" evidence="1">
    <location>
        <begin position="606"/>
        <end position="631"/>
    </location>
</feature>
<evidence type="ECO:0000313" key="2">
    <source>
        <dbReference type="EMBL" id="KAK3325936.1"/>
    </source>
</evidence>
<dbReference type="Proteomes" id="UP001283341">
    <property type="component" value="Unassembled WGS sequence"/>
</dbReference>
<evidence type="ECO:0000256" key="1">
    <source>
        <dbReference type="SAM" id="MobiDB-lite"/>
    </source>
</evidence>
<dbReference type="EMBL" id="JAUEDM010000002">
    <property type="protein sequence ID" value="KAK3325936.1"/>
    <property type="molecule type" value="Genomic_DNA"/>
</dbReference>
<dbReference type="AlphaFoldDB" id="A0AAE0MAZ3"/>
<reference evidence="2" key="1">
    <citation type="journal article" date="2023" name="Mol. Phylogenet. Evol.">
        <title>Genome-scale phylogeny and comparative genomics of the fungal order Sordariales.</title>
        <authorList>
            <person name="Hensen N."/>
            <person name="Bonometti L."/>
            <person name="Westerberg I."/>
            <person name="Brannstrom I.O."/>
            <person name="Guillou S."/>
            <person name="Cros-Aarteil S."/>
            <person name="Calhoun S."/>
            <person name="Haridas S."/>
            <person name="Kuo A."/>
            <person name="Mondo S."/>
            <person name="Pangilinan J."/>
            <person name="Riley R."/>
            <person name="LaButti K."/>
            <person name="Andreopoulos B."/>
            <person name="Lipzen A."/>
            <person name="Chen C."/>
            <person name="Yan M."/>
            <person name="Daum C."/>
            <person name="Ng V."/>
            <person name="Clum A."/>
            <person name="Steindorff A."/>
            <person name="Ohm R.A."/>
            <person name="Martin F."/>
            <person name="Silar P."/>
            <person name="Natvig D.O."/>
            <person name="Lalanne C."/>
            <person name="Gautier V."/>
            <person name="Ament-Velasquez S.L."/>
            <person name="Kruys A."/>
            <person name="Hutchinson M.I."/>
            <person name="Powell A.J."/>
            <person name="Barry K."/>
            <person name="Miller A.N."/>
            <person name="Grigoriev I.V."/>
            <person name="Debuchy R."/>
            <person name="Gladieux P."/>
            <person name="Hiltunen Thoren M."/>
            <person name="Johannesson H."/>
        </authorList>
    </citation>
    <scope>NUCLEOTIDE SEQUENCE</scope>
    <source>
        <strain evidence="2">CBS 118394</strain>
    </source>
</reference>
<feature type="compositionally biased region" description="Polar residues" evidence="1">
    <location>
        <begin position="311"/>
        <end position="323"/>
    </location>
</feature>
<organism evidence="2 3">
    <name type="scientific">Apodospora peruviana</name>
    <dbReference type="NCBI Taxonomy" id="516989"/>
    <lineage>
        <taxon>Eukaryota</taxon>
        <taxon>Fungi</taxon>
        <taxon>Dikarya</taxon>
        <taxon>Ascomycota</taxon>
        <taxon>Pezizomycotina</taxon>
        <taxon>Sordariomycetes</taxon>
        <taxon>Sordariomycetidae</taxon>
        <taxon>Sordariales</taxon>
        <taxon>Lasiosphaeriaceae</taxon>
        <taxon>Apodospora</taxon>
    </lineage>
</organism>
<reference evidence="2" key="2">
    <citation type="submission" date="2023-06" db="EMBL/GenBank/DDBJ databases">
        <authorList>
            <consortium name="Lawrence Berkeley National Laboratory"/>
            <person name="Haridas S."/>
            <person name="Hensen N."/>
            <person name="Bonometti L."/>
            <person name="Westerberg I."/>
            <person name="Brannstrom I.O."/>
            <person name="Guillou S."/>
            <person name="Cros-Aarteil S."/>
            <person name="Calhoun S."/>
            <person name="Kuo A."/>
            <person name="Mondo S."/>
            <person name="Pangilinan J."/>
            <person name="Riley R."/>
            <person name="Labutti K."/>
            <person name="Andreopoulos B."/>
            <person name="Lipzen A."/>
            <person name="Chen C."/>
            <person name="Yanf M."/>
            <person name="Daum C."/>
            <person name="Ng V."/>
            <person name="Clum A."/>
            <person name="Steindorff A."/>
            <person name="Ohm R."/>
            <person name="Martin F."/>
            <person name="Silar P."/>
            <person name="Natvig D."/>
            <person name="Lalanne C."/>
            <person name="Gautier V."/>
            <person name="Ament-Velasquez S.L."/>
            <person name="Kruys A."/>
            <person name="Hutchinson M.I."/>
            <person name="Powell A.J."/>
            <person name="Barry K."/>
            <person name="Miller A.N."/>
            <person name="Grigoriev I.V."/>
            <person name="Debuchy R."/>
            <person name="Gladieux P."/>
            <person name="Thoren M.H."/>
            <person name="Johannesson H."/>
        </authorList>
    </citation>
    <scope>NUCLEOTIDE SEQUENCE</scope>
    <source>
        <strain evidence="2">CBS 118394</strain>
    </source>
</reference>
<feature type="compositionally biased region" description="Low complexity" evidence="1">
    <location>
        <begin position="521"/>
        <end position="532"/>
    </location>
</feature>
<keyword evidence="3" id="KW-1185">Reference proteome</keyword>
<protein>
    <submittedName>
        <fullName evidence="2">Uncharacterized protein</fullName>
    </submittedName>
</protein>
<proteinExistence type="predicted"/>
<sequence>MPFDFKKYDQKCVGMSPEELQREWQHYTRLISGSATSTAVSGLAIPLTAGVSLIGVGMAAPAIHNARKKREIIEKHLQTRGTTHNTRKRDVLSGVAVSGTIGVVTLGVGSMGADAVATAGAEHGISAIVENETAIKIVTHAALDGAGMGIEHMYTHHVKEREAHKAFQAAGTFQAVANAKAQEAGYAVPPYNNQQVYMAGGSSNAVQPQPVYAMAYDTQVPPPPPYSAATAPPPGFVADTKAPIQHAQDSSQSYYPGGAQQHYPTTYGQQAPTPQYSSQNNYGPAPVQYRQPGAYQQPPPPEKQSQQSNSASYGQVQQETQHTTPVAELQHQQYPTNLPLQQNQGQNHQAEQQAQPQYGAYDMKAIGEALPAVTPAVEPQQQYQHHQPQQQQTQRQEHQQYHQPYQEPQQPQQYQHETQQNQGHQQYQPQFQRSQQEQKHQQQAQNAAPEPQLVVSSIPETPVLYAPRPATVQNPVPGLFEYGNQPSPAPQQAQQPPAQQHALPEQQQAYQTPQISGPIAQTPQQWQQTQPSAVPPPSTPQPPTPASWSYTPAPSQASTATIYFPPPPEKGKAPSAQSYNPMSYPPPPPPPTQPQYNPASYPPASTPQSQQPPHNQQHASPQQYQYQTYPPQQQPQPGPNQFPPTPPSQHIPQQTTQQQGYFSPAPPTQGYGVPPQQNSQKQWNTQPQFSQMPYTPAATPASQYGPQAPQGYFVQQQ</sequence>
<feature type="compositionally biased region" description="Low complexity" evidence="1">
    <location>
        <begin position="650"/>
        <end position="659"/>
    </location>
</feature>
<feature type="compositionally biased region" description="Low complexity" evidence="1">
    <location>
        <begin position="490"/>
        <end position="511"/>
    </location>
</feature>
<name>A0AAE0MAZ3_9PEZI</name>
<feature type="compositionally biased region" description="Polar residues" evidence="1">
    <location>
        <begin position="675"/>
        <end position="693"/>
    </location>
</feature>
<gene>
    <name evidence="2" type="ORF">B0H66DRAFT_549795</name>
</gene>
<comment type="caution">
    <text evidence="2">The sequence shown here is derived from an EMBL/GenBank/DDBJ whole genome shotgun (WGS) entry which is preliminary data.</text>
</comment>
<feature type="compositionally biased region" description="Pro residues" evidence="1">
    <location>
        <begin position="533"/>
        <end position="545"/>
    </location>
</feature>
<feature type="compositionally biased region" description="Pro residues" evidence="1">
    <location>
        <begin position="632"/>
        <end position="649"/>
    </location>
</feature>
<feature type="compositionally biased region" description="Polar residues" evidence="1">
    <location>
        <begin position="262"/>
        <end position="282"/>
    </location>
</feature>
<feature type="region of interest" description="Disordered" evidence="1">
    <location>
        <begin position="223"/>
        <end position="323"/>
    </location>
</feature>
<dbReference type="PRINTS" id="PR01217">
    <property type="entry name" value="PRICHEXTENSN"/>
</dbReference>
<feature type="compositionally biased region" description="Pro residues" evidence="1">
    <location>
        <begin position="223"/>
        <end position="235"/>
    </location>
</feature>
<feature type="compositionally biased region" description="Pro residues" evidence="1">
    <location>
        <begin position="583"/>
        <end position="593"/>
    </location>
</feature>
<feature type="compositionally biased region" description="Low complexity" evidence="1">
    <location>
        <begin position="401"/>
        <end position="448"/>
    </location>
</feature>